<feature type="domain" description="Autotransporter" evidence="1">
    <location>
        <begin position="36"/>
        <end position="311"/>
    </location>
</feature>
<dbReference type="Gene3D" id="2.40.128.130">
    <property type="entry name" value="Autotransporter beta-domain"/>
    <property type="match status" value="1"/>
</dbReference>
<dbReference type="RefSeq" id="WP_007010215.1">
    <property type="nucleotide sequence ID" value="NZ_AJXZ01000054.1"/>
</dbReference>
<dbReference type="EMBL" id="AJXZ01000054">
    <property type="protein sequence ID" value="EIM72417.1"/>
    <property type="molecule type" value="Genomic_DNA"/>
</dbReference>
<evidence type="ECO:0000259" key="1">
    <source>
        <dbReference type="PROSITE" id="PS51208"/>
    </source>
</evidence>
<dbReference type="Proteomes" id="UP000004622">
    <property type="component" value="Unassembled WGS sequence"/>
</dbReference>
<dbReference type="PATRIC" id="fig|1189611.3.peg.4009"/>
<dbReference type="PROSITE" id="PS51208">
    <property type="entry name" value="AUTOTRANSPORTER"/>
    <property type="match status" value="1"/>
</dbReference>
<dbReference type="SMART" id="SM00869">
    <property type="entry name" value="Autotransporter"/>
    <property type="match status" value="1"/>
</dbReference>
<dbReference type="InterPro" id="IPR006315">
    <property type="entry name" value="OM_autotransptr_brl_dom"/>
</dbReference>
<reference evidence="2 3" key="1">
    <citation type="journal article" date="2012" name="J. Bacteriol.">
        <title>Genome Sequence of Nitratireductor aquibiodomus Strain RA22.</title>
        <authorList>
            <person name="Singh A."/>
            <person name="Jangir P.K."/>
            <person name="Kumari C."/>
            <person name="Sharma R."/>
        </authorList>
    </citation>
    <scope>NUCLEOTIDE SEQUENCE [LARGE SCALE GENOMIC DNA]</scope>
    <source>
        <strain evidence="2 3">RA22</strain>
    </source>
</reference>
<accession>I5BS65</accession>
<comment type="caution">
    <text evidence="2">The sequence shown here is derived from an EMBL/GenBank/DDBJ whole genome shotgun (WGS) entry which is preliminary data.</text>
</comment>
<proteinExistence type="predicted"/>
<dbReference type="OrthoDB" id="9804931at2"/>
<dbReference type="AlphaFoldDB" id="I5BS65"/>
<evidence type="ECO:0000313" key="2">
    <source>
        <dbReference type="EMBL" id="EIM72417.1"/>
    </source>
</evidence>
<organism evidence="2 3">
    <name type="scientific">Nitratireductor aquibiodomus RA22</name>
    <dbReference type="NCBI Taxonomy" id="1189611"/>
    <lineage>
        <taxon>Bacteria</taxon>
        <taxon>Pseudomonadati</taxon>
        <taxon>Pseudomonadota</taxon>
        <taxon>Alphaproteobacteria</taxon>
        <taxon>Hyphomicrobiales</taxon>
        <taxon>Phyllobacteriaceae</taxon>
        <taxon>Nitratireductor</taxon>
    </lineage>
</organism>
<sequence length="311" mass="32199">MRDAVNGRIRAAFGDVAAASLPVLAYGEDGPAFVDAVAPGPVAWGQAFGSWSDLNGGVNVGDLDISTGGFMAGIDAPLGDWRAGLLAGYSHSTFNADARASSGDSDNYHLGLYGGSQWGALSFRSGLAYTWHRLSTSRSVAFPGFSEQLTADYDAGAFQAYGEVGYQFDSAVATFEPFANLAYVNLHTDGFTEKGGASALTSADETLNTAFTTLGLRASSDFVLGGIQATASGTVGWRHAFGDIDPSSQFAFTGSEAYTVSGVPVAKDTVMLQLGLDMKMTEAATLGITYNGEFGSGSGTNGLDARLGIRF</sequence>
<dbReference type="InterPro" id="IPR036709">
    <property type="entry name" value="Autotransporte_beta_dom_sf"/>
</dbReference>
<protein>
    <submittedName>
        <fullName evidence="2">Serine proteinase</fullName>
    </submittedName>
</protein>
<dbReference type="InterPro" id="IPR005546">
    <property type="entry name" value="Autotransporte_beta"/>
</dbReference>
<dbReference type="Pfam" id="PF03797">
    <property type="entry name" value="Autotransporter"/>
    <property type="match status" value="1"/>
</dbReference>
<name>I5BS65_9HYPH</name>
<evidence type="ECO:0000313" key="3">
    <source>
        <dbReference type="Proteomes" id="UP000004622"/>
    </source>
</evidence>
<gene>
    <name evidence="2" type="ORF">A33O_19926</name>
</gene>
<dbReference type="SUPFAM" id="SSF103515">
    <property type="entry name" value="Autotransporter"/>
    <property type="match status" value="1"/>
</dbReference>
<dbReference type="NCBIfam" id="TIGR01414">
    <property type="entry name" value="autotrans_barl"/>
    <property type="match status" value="1"/>
</dbReference>
<dbReference type="GO" id="GO:0019867">
    <property type="term" value="C:outer membrane"/>
    <property type="evidence" value="ECO:0007669"/>
    <property type="project" value="InterPro"/>
</dbReference>